<feature type="transmembrane region" description="Helical" evidence="5">
    <location>
        <begin position="127"/>
        <end position="147"/>
    </location>
</feature>
<dbReference type="Proteomes" id="UP000029736">
    <property type="component" value="Unassembled WGS sequence"/>
</dbReference>
<feature type="transmembrane region" description="Helical" evidence="5">
    <location>
        <begin position="236"/>
        <end position="255"/>
    </location>
</feature>
<evidence type="ECO:0000256" key="3">
    <source>
        <dbReference type="ARBA" id="ARBA00022989"/>
    </source>
</evidence>
<dbReference type="InterPro" id="IPR001046">
    <property type="entry name" value="NRAMP_fam"/>
</dbReference>
<dbReference type="OrthoDB" id="9787548at2"/>
<dbReference type="GO" id="GO:0005384">
    <property type="term" value="F:manganese ion transmembrane transporter activity"/>
    <property type="evidence" value="ECO:0007669"/>
    <property type="project" value="TreeGrafter"/>
</dbReference>
<keyword evidence="7" id="KW-1185">Reference proteome</keyword>
<evidence type="ECO:0000256" key="4">
    <source>
        <dbReference type="ARBA" id="ARBA00023136"/>
    </source>
</evidence>
<evidence type="ECO:0008006" key="8">
    <source>
        <dbReference type="Google" id="ProtNLM"/>
    </source>
</evidence>
<feature type="transmembrane region" description="Helical" evidence="5">
    <location>
        <begin position="12"/>
        <end position="31"/>
    </location>
</feature>
<feature type="transmembrane region" description="Helical" evidence="5">
    <location>
        <begin position="154"/>
        <end position="172"/>
    </location>
</feature>
<sequence length="412" mass="44779">MSIPQNKTWLRYLGPGFIVAATGVGAGDLIAASVAGARYGAVILWAVVLGGLLKFVLNEGIARWQLATGETLLEGWIKHLPKWVSYYFLAYLLLWSFVVAGALISFCGLAAQTLLPIHENESTGTLIWGPLQSGLAVLLVLGGSYQLLERLMKLFIGLMFAVVISSAWGLAPDWGDIGMALLYPRLPNDPKAVMLTLGLIGGVGGSVTLLSYAYWISEKGWSQSGFMKHARIDLGIAYTLSSLFGVALVIIAAGVSPEQVNGYGMILSLAEQLGTVTGPVGRWGFLIGFWGAVFSSMLGVWDGVPYLFADFVRNVRKRPTTQELLRPTLPYRLFLGYLAIPPLIIVWWSKPAWIGILYAVTGAFFMPFLAAILIYMNNRSSWLGNARNGWLANAGLILSLLLFLALFLTKII</sequence>
<feature type="transmembrane region" description="Helical" evidence="5">
    <location>
        <begin position="192"/>
        <end position="215"/>
    </location>
</feature>
<accession>A0A098RZA3</accession>
<dbReference type="PANTHER" id="PTHR11706:SF3">
    <property type="entry name" value="METAL ION TRANSPORT PROTEIN"/>
    <property type="match status" value="1"/>
</dbReference>
<evidence type="ECO:0000313" key="6">
    <source>
        <dbReference type="EMBL" id="KGE85464.1"/>
    </source>
</evidence>
<comment type="caution">
    <text evidence="6">The sequence shown here is derived from an EMBL/GenBank/DDBJ whole genome shotgun (WGS) entry which is preliminary data.</text>
</comment>
<keyword evidence="3 5" id="KW-1133">Transmembrane helix</keyword>
<dbReference type="AlphaFoldDB" id="A0A098RZA3"/>
<evidence type="ECO:0000256" key="5">
    <source>
        <dbReference type="SAM" id="Phobius"/>
    </source>
</evidence>
<dbReference type="Pfam" id="PF01566">
    <property type="entry name" value="Nramp"/>
    <property type="match status" value="1"/>
</dbReference>
<dbReference type="NCBIfam" id="NF037982">
    <property type="entry name" value="Nramp_1"/>
    <property type="match status" value="2"/>
</dbReference>
<dbReference type="PANTHER" id="PTHR11706">
    <property type="entry name" value="SOLUTE CARRIER PROTEIN FAMILY 11 MEMBER"/>
    <property type="match status" value="1"/>
</dbReference>
<evidence type="ECO:0000256" key="2">
    <source>
        <dbReference type="ARBA" id="ARBA00022692"/>
    </source>
</evidence>
<organism evidence="6 7">
    <name type="scientific">Phaeodactylibacter xiamenensis</name>
    <dbReference type="NCBI Taxonomy" id="1524460"/>
    <lineage>
        <taxon>Bacteria</taxon>
        <taxon>Pseudomonadati</taxon>
        <taxon>Bacteroidota</taxon>
        <taxon>Saprospiria</taxon>
        <taxon>Saprospirales</taxon>
        <taxon>Haliscomenobacteraceae</taxon>
        <taxon>Phaeodactylibacter</taxon>
    </lineage>
</organism>
<dbReference type="GO" id="GO:0005886">
    <property type="term" value="C:plasma membrane"/>
    <property type="evidence" value="ECO:0007669"/>
    <property type="project" value="TreeGrafter"/>
</dbReference>
<evidence type="ECO:0000313" key="7">
    <source>
        <dbReference type="Proteomes" id="UP000029736"/>
    </source>
</evidence>
<feature type="transmembrane region" description="Helical" evidence="5">
    <location>
        <begin position="329"/>
        <end position="349"/>
    </location>
</feature>
<dbReference type="STRING" id="1524460.IX84_28695"/>
<feature type="transmembrane region" description="Helical" evidence="5">
    <location>
        <begin position="388"/>
        <end position="408"/>
    </location>
</feature>
<proteinExistence type="predicted"/>
<feature type="transmembrane region" description="Helical" evidence="5">
    <location>
        <begin position="355"/>
        <end position="376"/>
    </location>
</feature>
<reference evidence="6 7" key="1">
    <citation type="journal article" date="2014" name="Int. J. Syst. Evol. Microbiol.">
        <title>Phaeodactylibacter xiamenensis gen. nov., sp. nov., a member of the family Saprospiraceae isolated from the marine alga Phaeodactylum tricornutum.</title>
        <authorList>
            <person name="Chen Z.Jr."/>
            <person name="Lei X."/>
            <person name="Lai Q."/>
            <person name="Li Y."/>
            <person name="Zhang B."/>
            <person name="Zhang J."/>
            <person name="Zhang H."/>
            <person name="Yang L."/>
            <person name="Zheng W."/>
            <person name="Tian Y."/>
            <person name="Yu Z."/>
            <person name="Xu H.Jr."/>
            <person name="Zheng T."/>
        </authorList>
    </citation>
    <scope>NUCLEOTIDE SEQUENCE [LARGE SCALE GENOMIC DNA]</scope>
    <source>
        <strain evidence="6 7">KD52</strain>
    </source>
</reference>
<evidence type="ECO:0000256" key="1">
    <source>
        <dbReference type="ARBA" id="ARBA00004141"/>
    </source>
</evidence>
<feature type="transmembrane region" description="Helical" evidence="5">
    <location>
        <begin position="88"/>
        <end position="115"/>
    </location>
</feature>
<gene>
    <name evidence="6" type="ORF">IX84_28695</name>
</gene>
<dbReference type="EMBL" id="JPOS01000090">
    <property type="protein sequence ID" value="KGE85464.1"/>
    <property type="molecule type" value="Genomic_DNA"/>
</dbReference>
<feature type="transmembrane region" description="Helical" evidence="5">
    <location>
        <begin position="37"/>
        <end position="57"/>
    </location>
</feature>
<protein>
    <recommendedName>
        <fullName evidence="8">Iron transporter</fullName>
    </recommendedName>
</protein>
<comment type="subcellular location">
    <subcellularLocation>
        <location evidence="1">Membrane</location>
        <topology evidence="1">Multi-pass membrane protein</topology>
    </subcellularLocation>
</comment>
<feature type="transmembrane region" description="Helical" evidence="5">
    <location>
        <begin position="283"/>
        <end position="308"/>
    </location>
</feature>
<dbReference type="GO" id="GO:0034755">
    <property type="term" value="P:iron ion transmembrane transport"/>
    <property type="evidence" value="ECO:0007669"/>
    <property type="project" value="TreeGrafter"/>
</dbReference>
<dbReference type="GO" id="GO:0015086">
    <property type="term" value="F:cadmium ion transmembrane transporter activity"/>
    <property type="evidence" value="ECO:0007669"/>
    <property type="project" value="TreeGrafter"/>
</dbReference>
<name>A0A098RZA3_9BACT</name>
<keyword evidence="4 5" id="KW-0472">Membrane</keyword>
<keyword evidence="2 5" id="KW-0812">Transmembrane</keyword>